<protein>
    <recommendedName>
        <fullName evidence="3">F-box domain-containing protein</fullName>
    </recommendedName>
</protein>
<accession>A0A6A5YTE9</accession>
<keyword evidence="2" id="KW-1185">Reference proteome</keyword>
<evidence type="ECO:0000313" key="1">
    <source>
        <dbReference type="EMBL" id="KAF2110415.1"/>
    </source>
</evidence>
<organism evidence="1 2">
    <name type="scientific">Lophiotrema nucula</name>
    <dbReference type="NCBI Taxonomy" id="690887"/>
    <lineage>
        <taxon>Eukaryota</taxon>
        <taxon>Fungi</taxon>
        <taxon>Dikarya</taxon>
        <taxon>Ascomycota</taxon>
        <taxon>Pezizomycotina</taxon>
        <taxon>Dothideomycetes</taxon>
        <taxon>Pleosporomycetidae</taxon>
        <taxon>Pleosporales</taxon>
        <taxon>Lophiotremataceae</taxon>
        <taxon>Lophiotrema</taxon>
    </lineage>
</organism>
<dbReference type="Proteomes" id="UP000799770">
    <property type="component" value="Unassembled WGS sequence"/>
</dbReference>
<sequence length="322" mass="37055">MNVGSLLSCLIPKMERGSLSQFDQEITRNGATNRTITSREGVILGMSPVRYFIKGLLVDDGCDFNRFFTERYLYFIIVTPRREAEPPAPLLRLPDELLLKIAHQLASVSRHKNLDLRNLAIVCQRLRPVAQEALLTACIEVLRIVNIDAMGIEGHLSKFVNSKTDAFTKLSQVELYHQYASDRLEVFDLVFNGRSYVPTPHPTAQQIWILSNTPLRPYVLGIQGDLARRIAQYEDALETLAVRAQTLGFEIYIWYPVNELQAIDAYGHPWQYTEEERRKLEYQAATLKEEYRMKKRLEVYQRQEAEELEDAMAQSLAPDPSY</sequence>
<dbReference type="AlphaFoldDB" id="A0A6A5YTE9"/>
<dbReference type="EMBL" id="ML977338">
    <property type="protein sequence ID" value="KAF2110415.1"/>
    <property type="molecule type" value="Genomic_DNA"/>
</dbReference>
<name>A0A6A5YTE9_9PLEO</name>
<proteinExistence type="predicted"/>
<gene>
    <name evidence="1" type="ORF">BDV96DRAFT_603994</name>
</gene>
<evidence type="ECO:0008006" key="3">
    <source>
        <dbReference type="Google" id="ProtNLM"/>
    </source>
</evidence>
<reference evidence="1" key="1">
    <citation type="journal article" date="2020" name="Stud. Mycol.">
        <title>101 Dothideomycetes genomes: a test case for predicting lifestyles and emergence of pathogens.</title>
        <authorList>
            <person name="Haridas S."/>
            <person name="Albert R."/>
            <person name="Binder M."/>
            <person name="Bloem J."/>
            <person name="Labutti K."/>
            <person name="Salamov A."/>
            <person name="Andreopoulos B."/>
            <person name="Baker S."/>
            <person name="Barry K."/>
            <person name="Bills G."/>
            <person name="Bluhm B."/>
            <person name="Cannon C."/>
            <person name="Castanera R."/>
            <person name="Culley D."/>
            <person name="Daum C."/>
            <person name="Ezra D."/>
            <person name="Gonzalez J."/>
            <person name="Henrissat B."/>
            <person name="Kuo A."/>
            <person name="Liang C."/>
            <person name="Lipzen A."/>
            <person name="Lutzoni F."/>
            <person name="Magnuson J."/>
            <person name="Mondo S."/>
            <person name="Nolan M."/>
            <person name="Ohm R."/>
            <person name="Pangilinan J."/>
            <person name="Park H.-J."/>
            <person name="Ramirez L."/>
            <person name="Alfaro M."/>
            <person name="Sun H."/>
            <person name="Tritt A."/>
            <person name="Yoshinaga Y."/>
            <person name="Zwiers L.-H."/>
            <person name="Turgeon B."/>
            <person name="Goodwin S."/>
            <person name="Spatafora J."/>
            <person name="Crous P."/>
            <person name="Grigoriev I."/>
        </authorList>
    </citation>
    <scope>NUCLEOTIDE SEQUENCE</scope>
    <source>
        <strain evidence="1">CBS 627.86</strain>
    </source>
</reference>
<evidence type="ECO:0000313" key="2">
    <source>
        <dbReference type="Proteomes" id="UP000799770"/>
    </source>
</evidence>